<dbReference type="RefSeq" id="WP_245923504.1">
    <property type="nucleotide sequence ID" value="NZ_OBDY01000017.1"/>
</dbReference>
<gene>
    <name evidence="2" type="ORF">SAMN05421748_117153</name>
</gene>
<accession>A0A285J813</accession>
<keyword evidence="3" id="KW-1185">Reference proteome</keyword>
<evidence type="ECO:0000313" key="3">
    <source>
        <dbReference type="Proteomes" id="UP000219612"/>
    </source>
</evidence>
<sequence>MLTSDDPLIIWAADQPGARVFTRPGAVAVVCPDLARHDRMPVHGDPGAVAALLREVLPLAGPTFRPLGDESLMTAVAERLPMIEVAGRFGWMDTATAPSATAGQQPHWLGSGELPEVTALLDEASPETYARPGGSGVARWAGVRDADGTLLAVAADAWSSGRVGFLAGVATAERARGRGLAAALCAFVTRELLVGRDRVALFVDHWNSAALATYKKLGFALRPVAAARRS</sequence>
<dbReference type="EMBL" id="OBDY01000017">
    <property type="protein sequence ID" value="SNY56414.1"/>
    <property type="molecule type" value="Genomic_DNA"/>
</dbReference>
<dbReference type="InterPro" id="IPR000182">
    <property type="entry name" value="GNAT_dom"/>
</dbReference>
<name>A0A285J813_9ACTN</name>
<evidence type="ECO:0000259" key="1">
    <source>
        <dbReference type="PROSITE" id="PS51186"/>
    </source>
</evidence>
<dbReference type="AlphaFoldDB" id="A0A285J813"/>
<dbReference type="PROSITE" id="PS51186">
    <property type="entry name" value="GNAT"/>
    <property type="match status" value="1"/>
</dbReference>
<dbReference type="InterPro" id="IPR016181">
    <property type="entry name" value="Acyl_CoA_acyltransferase"/>
</dbReference>
<dbReference type="Proteomes" id="UP000219612">
    <property type="component" value="Unassembled WGS sequence"/>
</dbReference>
<organism evidence="2 3">
    <name type="scientific">Paractinoplanes atraurantiacus</name>
    <dbReference type="NCBI Taxonomy" id="1036182"/>
    <lineage>
        <taxon>Bacteria</taxon>
        <taxon>Bacillati</taxon>
        <taxon>Actinomycetota</taxon>
        <taxon>Actinomycetes</taxon>
        <taxon>Micromonosporales</taxon>
        <taxon>Micromonosporaceae</taxon>
        <taxon>Paractinoplanes</taxon>
    </lineage>
</organism>
<proteinExistence type="predicted"/>
<dbReference type="Pfam" id="PF00583">
    <property type="entry name" value="Acetyltransf_1"/>
    <property type="match status" value="1"/>
</dbReference>
<feature type="domain" description="N-acetyltransferase" evidence="1">
    <location>
        <begin position="95"/>
        <end position="230"/>
    </location>
</feature>
<dbReference type="Gene3D" id="3.40.630.30">
    <property type="match status" value="1"/>
</dbReference>
<dbReference type="GO" id="GO:0016747">
    <property type="term" value="F:acyltransferase activity, transferring groups other than amino-acyl groups"/>
    <property type="evidence" value="ECO:0007669"/>
    <property type="project" value="InterPro"/>
</dbReference>
<keyword evidence="2" id="KW-0808">Transferase</keyword>
<protein>
    <submittedName>
        <fullName evidence="2">Acetyltransferase (GNAT) family protein</fullName>
    </submittedName>
</protein>
<evidence type="ECO:0000313" key="2">
    <source>
        <dbReference type="EMBL" id="SNY56414.1"/>
    </source>
</evidence>
<dbReference type="SUPFAM" id="SSF55729">
    <property type="entry name" value="Acyl-CoA N-acyltransferases (Nat)"/>
    <property type="match status" value="1"/>
</dbReference>
<reference evidence="2 3" key="1">
    <citation type="submission" date="2017-09" db="EMBL/GenBank/DDBJ databases">
        <authorList>
            <person name="Ehlers B."/>
            <person name="Leendertz F.H."/>
        </authorList>
    </citation>
    <scope>NUCLEOTIDE SEQUENCE [LARGE SCALE GENOMIC DNA]</scope>
    <source>
        <strain evidence="2 3">CGMCC 4.6857</strain>
    </source>
</reference>